<dbReference type="EMBL" id="LN890527">
    <property type="protein sequence ID" value="CUS23410.1"/>
    <property type="molecule type" value="Genomic_DNA"/>
</dbReference>
<evidence type="ECO:0000256" key="3">
    <source>
        <dbReference type="ARBA" id="ARBA00022151"/>
    </source>
</evidence>
<dbReference type="SMART" id="SM00534">
    <property type="entry name" value="MUTSac"/>
    <property type="match status" value="1"/>
</dbReference>
<dbReference type="InterPro" id="IPR045076">
    <property type="entry name" value="MutS"/>
</dbReference>
<dbReference type="GO" id="GO:0005634">
    <property type="term" value="C:nucleus"/>
    <property type="evidence" value="ECO:0007669"/>
    <property type="project" value="UniProtKB-SubCell"/>
</dbReference>
<dbReference type="Pfam" id="PF05190">
    <property type="entry name" value="MutS_IV"/>
    <property type="match status" value="1"/>
</dbReference>
<dbReference type="SUPFAM" id="SSF55271">
    <property type="entry name" value="DNA repair protein MutS, domain I"/>
    <property type="match status" value="1"/>
</dbReference>
<evidence type="ECO:0000256" key="8">
    <source>
        <dbReference type="ARBA" id="ARBA00023204"/>
    </source>
</evidence>
<dbReference type="SUPFAM" id="SSF52540">
    <property type="entry name" value="P-loop containing nucleoside triphosphate hydrolases"/>
    <property type="match status" value="1"/>
</dbReference>
<dbReference type="PROSITE" id="PS00486">
    <property type="entry name" value="DNA_MISMATCH_REPAIR_2"/>
    <property type="match status" value="1"/>
</dbReference>
<dbReference type="InterPro" id="IPR027417">
    <property type="entry name" value="P-loop_NTPase"/>
</dbReference>
<dbReference type="FunFam" id="3.40.50.300:FF:002852">
    <property type="entry name" value="Mismatch repair protein"/>
    <property type="match status" value="1"/>
</dbReference>
<dbReference type="Gene3D" id="3.40.50.300">
    <property type="entry name" value="P-loop containing nucleotide triphosphate hydrolases"/>
    <property type="match status" value="1"/>
</dbReference>
<organism evidence="14 15">
    <name type="scientific">Lachancea quebecensis</name>
    <dbReference type="NCBI Taxonomy" id="1654605"/>
    <lineage>
        <taxon>Eukaryota</taxon>
        <taxon>Fungi</taxon>
        <taxon>Dikarya</taxon>
        <taxon>Ascomycota</taxon>
        <taxon>Saccharomycotina</taxon>
        <taxon>Saccharomycetes</taxon>
        <taxon>Saccharomycetales</taxon>
        <taxon>Saccharomycetaceae</taxon>
        <taxon>Lachancea</taxon>
    </lineage>
</organism>
<keyword evidence="5" id="KW-0227">DNA damage</keyword>
<dbReference type="SUPFAM" id="SSF48334">
    <property type="entry name" value="DNA repair protein MutS, domain III"/>
    <property type="match status" value="1"/>
</dbReference>
<evidence type="ECO:0000256" key="11">
    <source>
        <dbReference type="ARBA" id="ARBA00073774"/>
    </source>
</evidence>
<dbReference type="OrthoDB" id="121051at2759"/>
<dbReference type="GO" id="GO:0140664">
    <property type="term" value="F:ATP-dependent DNA damage sensor activity"/>
    <property type="evidence" value="ECO:0007669"/>
    <property type="project" value="InterPro"/>
</dbReference>
<evidence type="ECO:0000259" key="13">
    <source>
        <dbReference type="PROSITE" id="PS00486"/>
    </source>
</evidence>
<dbReference type="Proteomes" id="UP000236544">
    <property type="component" value="Unassembled WGS sequence"/>
</dbReference>
<dbReference type="GO" id="GO:0030983">
    <property type="term" value="F:mismatched DNA binding"/>
    <property type="evidence" value="ECO:0007669"/>
    <property type="project" value="InterPro"/>
</dbReference>
<feature type="region of interest" description="Disordered" evidence="12">
    <location>
        <begin position="91"/>
        <end position="152"/>
    </location>
</feature>
<feature type="compositionally biased region" description="Polar residues" evidence="12">
    <location>
        <begin position="15"/>
        <end position="54"/>
    </location>
</feature>
<dbReference type="Gene3D" id="1.10.1420.10">
    <property type="match status" value="2"/>
</dbReference>
<evidence type="ECO:0000256" key="12">
    <source>
        <dbReference type="SAM" id="MobiDB-lite"/>
    </source>
</evidence>
<dbReference type="InterPro" id="IPR007695">
    <property type="entry name" value="DNA_mismatch_repair_MutS-lik_N"/>
</dbReference>
<dbReference type="Pfam" id="PF05192">
    <property type="entry name" value="MutS_III"/>
    <property type="match status" value="1"/>
</dbReference>
<dbReference type="AlphaFoldDB" id="A0A0P1L237"/>
<dbReference type="Gene3D" id="3.40.1170.10">
    <property type="entry name" value="DNA repair protein MutS, domain I"/>
    <property type="match status" value="1"/>
</dbReference>
<dbReference type="InterPro" id="IPR000432">
    <property type="entry name" value="DNA_mismatch_repair_MutS_C"/>
</dbReference>
<evidence type="ECO:0000256" key="1">
    <source>
        <dbReference type="ARBA" id="ARBA00004123"/>
    </source>
</evidence>
<evidence type="ECO:0000256" key="6">
    <source>
        <dbReference type="ARBA" id="ARBA00022840"/>
    </source>
</evidence>
<evidence type="ECO:0000256" key="2">
    <source>
        <dbReference type="ARBA" id="ARBA00007094"/>
    </source>
</evidence>
<dbReference type="InterPro" id="IPR007861">
    <property type="entry name" value="DNA_mismatch_repair_MutS_clamp"/>
</dbReference>
<evidence type="ECO:0000256" key="5">
    <source>
        <dbReference type="ARBA" id="ARBA00022763"/>
    </source>
</evidence>
<evidence type="ECO:0000256" key="9">
    <source>
        <dbReference type="ARBA" id="ARBA00023242"/>
    </source>
</evidence>
<proteinExistence type="inferred from homology"/>
<keyword evidence="4" id="KW-0547">Nucleotide-binding</keyword>
<dbReference type="InterPro" id="IPR016151">
    <property type="entry name" value="DNA_mismatch_repair_MutS_N"/>
</dbReference>
<comment type="similarity">
    <text evidence="2">Belongs to the DNA mismatch repair MutS family. MSH3 subfamily.</text>
</comment>
<dbReference type="Gene3D" id="3.30.420.110">
    <property type="entry name" value="MutS, connector domain"/>
    <property type="match status" value="1"/>
</dbReference>
<keyword evidence="8" id="KW-0234">DNA repair</keyword>
<evidence type="ECO:0000256" key="10">
    <source>
        <dbReference type="ARBA" id="ARBA00029792"/>
    </source>
</evidence>
<evidence type="ECO:0000313" key="14">
    <source>
        <dbReference type="EMBL" id="CUS23410.1"/>
    </source>
</evidence>
<keyword evidence="6" id="KW-0067">ATP-binding</keyword>
<dbReference type="Pfam" id="PF00488">
    <property type="entry name" value="MutS_V"/>
    <property type="match status" value="1"/>
</dbReference>
<dbReference type="GO" id="GO:0006298">
    <property type="term" value="P:mismatch repair"/>
    <property type="evidence" value="ECO:0007669"/>
    <property type="project" value="InterPro"/>
</dbReference>
<sequence>MSYQPAISKFFKPNNKGSAKRSTSCNAGATTISQQPVTGSGSRSSGFWTNATQKVSDDTAEKDKSNTLDPAGCASEVAKAALSEYSFVKAKSTKDTPPRRGLQESDDFSEKVQSALRKRASNTLDREADQDSSTDAAFVEPASKRSRKSDKLTPLDQQVKDLKLQHMDKILAVRVGYKYKFFAMDAVIVSKILQIMLISGKLTLDDSHPGDRSYKQLAYCSIPDNRLQVHLQRLLRHNLKVGVVEQAETQAIKKAHGTSSGVFRRKVDKVFTKATFSINETFNRAEANSTGELSTIWALKVDEDEHFFHFWLLSVQLSSGEVIHDKFSDRKKTSSIELDKRISYLSPIEVVSQGPLPEVILSFIKKRQPEVQIYDLGSAEQDEPQKLLSDDPKLPEELKKLRVTLRQYLENYNTHKVLDILHNYKPFETKTNMILSPNTLESLEIFENQTDFTTRGSLLWILDHTRTPYGYRLLREWISRPLTDKKEINKRLDAVECVRKEITSIFMEALSSMLKDTPDFLKNLNRISYGQTSRKEVYMFLKHLDKIAKHFVSHHFYLQEQVFDTAGRVHQKSSLLTSVLQHLDDALRKINVCHLLNMINVGGALEKNKEKSCNEFFDLNKYENAEVIISKLRDIDSVKEELQRELERIRRVLRRPRFFFKDEIEYLIEVRNTQVNDLPTDWVKVGSTKMVSRFRTPETTKLVNQLEYHKNLLTYLCDEEFKKFLVRISTDYAQLRDIINNLATFDCILSISAASFNRHYVRPVFSEDSRQIKIKNGRNPIIESLDVNYVANDVHMKEDANKLMIITGPNMGGKSSFIRQVALIGVLAQIGSFVPADSAEIPIFNNVFTRIGAHDNLIKGDSTFKVEMLEMLDILKNCNENSLLLLDEVGRGTGTTDGISISYAIIKHFTSMVTKCPFILFITHYPILGSITSPLLDNYHMSFIEERRPGEGWPTAVFLYKLTRGLASDSYGLNVARLANIPTKIINRAFEISEQAKMEMEGDEDLRFVSAVKAALSDKVSSHKEKLLRLLELKE</sequence>
<keyword evidence="15" id="KW-1185">Reference proteome</keyword>
<feature type="domain" description="DNA mismatch repair proteins mutS family" evidence="13">
    <location>
        <begin position="882"/>
        <end position="898"/>
    </location>
</feature>
<comment type="subcellular location">
    <subcellularLocation>
        <location evidence="1">Nucleus</location>
    </subcellularLocation>
</comment>
<name>A0A0P1L237_9SACH</name>
<evidence type="ECO:0000256" key="4">
    <source>
        <dbReference type="ARBA" id="ARBA00022741"/>
    </source>
</evidence>
<protein>
    <recommendedName>
        <fullName evidence="3 11">DNA mismatch repair protein MSH3</fullName>
    </recommendedName>
    <alternativeName>
        <fullName evidence="3 11">DNA mismatch repair protein MSH3</fullName>
    </alternativeName>
    <alternativeName>
        <fullName evidence="10">MutS protein homolog 3</fullName>
    </alternativeName>
</protein>
<dbReference type="InterPro" id="IPR036187">
    <property type="entry name" value="DNA_mismatch_repair_MutS_sf"/>
</dbReference>
<reference evidence="15" key="1">
    <citation type="submission" date="2015-10" db="EMBL/GenBank/DDBJ databases">
        <authorList>
            <person name="Devillers H."/>
        </authorList>
    </citation>
    <scope>NUCLEOTIDE SEQUENCE [LARGE SCALE GENOMIC DNA]</scope>
</reference>
<dbReference type="GO" id="GO:0006312">
    <property type="term" value="P:mitotic recombination"/>
    <property type="evidence" value="ECO:0007669"/>
    <property type="project" value="TreeGrafter"/>
</dbReference>
<dbReference type="NCBIfam" id="NF003810">
    <property type="entry name" value="PRK05399.1"/>
    <property type="match status" value="1"/>
</dbReference>
<dbReference type="PANTHER" id="PTHR11361:SF122">
    <property type="entry name" value="DNA MISMATCH REPAIR PROTEIN MSH3"/>
    <property type="match status" value="1"/>
</dbReference>
<dbReference type="InterPro" id="IPR036678">
    <property type="entry name" value="MutS_con_dom_sf"/>
</dbReference>
<dbReference type="InterPro" id="IPR007696">
    <property type="entry name" value="DNA_mismatch_repair_MutS_core"/>
</dbReference>
<dbReference type="InterPro" id="IPR017261">
    <property type="entry name" value="DNA_mismatch_repair_MutS/MSH"/>
</dbReference>
<keyword evidence="7" id="KW-0238">DNA-binding</keyword>
<dbReference type="SMART" id="SM00533">
    <property type="entry name" value="MUTSd"/>
    <property type="match status" value="1"/>
</dbReference>
<evidence type="ECO:0000313" key="15">
    <source>
        <dbReference type="Proteomes" id="UP000236544"/>
    </source>
</evidence>
<feature type="compositionally biased region" description="Basic and acidic residues" evidence="12">
    <location>
        <begin position="55"/>
        <end position="66"/>
    </location>
</feature>
<feature type="region of interest" description="Disordered" evidence="12">
    <location>
        <begin position="1"/>
        <end position="70"/>
    </location>
</feature>
<dbReference type="Pfam" id="PF01624">
    <property type="entry name" value="MutS_I"/>
    <property type="match status" value="1"/>
</dbReference>
<evidence type="ECO:0000256" key="7">
    <source>
        <dbReference type="ARBA" id="ARBA00023125"/>
    </source>
</evidence>
<dbReference type="PANTHER" id="PTHR11361">
    <property type="entry name" value="DNA MISMATCH REPAIR PROTEIN MUTS FAMILY MEMBER"/>
    <property type="match status" value="1"/>
</dbReference>
<keyword evidence="9" id="KW-0539">Nucleus</keyword>
<dbReference type="PIRSF" id="PIRSF037677">
    <property type="entry name" value="DNA_mis_repair_Msh6"/>
    <property type="match status" value="1"/>
</dbReference>
<feature type="compositionally biased region" description="Basic and acidic residues" evidence="12">
    <location>
        <begin position="92"/>
        <end position="103"/>
    </location>
</feature>
<gene>
    <name evidence="14" type="ORF">LAQU0_S09e04126g</name>
</gene>
<dbReference type="GO" id="GO:0005524">
    <property type="term" value="F:ATP binding"/>
    <property type="evidence" value="ECO:0007669"/>
    <property type="project" value="UniProtKB-KW"/>
</dbReference>
<accession>A0A0P1L237</accession>